<dbReference type="InterPro" id="IPR009056">
    <property type="entry name" value="Cyt_c-like_dom"/>
</dbReference>
<evidence type="ECO:0000256" key="1">
    <source>
        <dbReference type="ARBA" id="ARBA00004569"/>
    </source>
</evidence>
<dbReference type="AlphaFoldDB" id="A0A0M3J5P3"/>
<evidence type="ECO:0000313" key="14">
    <source>
        <dbReference type="Proteomes" id="UP000267096"/>
    </source>
</evidence>
<dbReference type="Proteomes" id="UP000267096">
    <property type="component" value="Unassembled WGS sequence"/>
</dbReference>
<keyword evidence="11" id="KW-0472">Membrane</keyword>
<dbReference type="GO" id="GO:0020037">
    <property type="term" value="F:heme binding"/>
    <property type="evidence" value="ECO:0007669"/>
    <property type="project" value="InterPro"/>
</dbReference>
<keyword evidence="11" id="KW-0812">Transmembrane</keyword>
<evidence type="ECO:0000313" key="15">
    <source>
        <dbReference type="WBParaSite" id="ASIM_0000287501-mRNA-1"/>
    </source>
</evidence>
<dbReference type="InterPro" id="IPR036909">
    <property type="entry name" value="Cyt_c-like_dom_sf"/>
</dbReference>
<keyword evidence="14" id="KW-1185">Reference proteome</keyword>
<feature type="transmembrane region" description="Helical" evidence="11">
    <location>
        <begin position="69"/>
        <end position="88"/>
    </location>
</feature>
<evidence type="ECO:0000256" key="11">
    <source>
        <dbReference type="SAM" id="Phobius"/>
    </source>
</evidence>
<sequence>MAEEIPEGDYERGKKVFKMRCLMCHVVNSDVQKTGPPLRNIFGRKAGTVVGYDYSAANKLAVMLKLHSFLGLQIVNLLIFLNLHFFSLEDHRL</sequence>
<dbReference type="Pfam" id="PF00034">
    <property type="entry name" value="Cytochrom_C"/>
    <property type="match status" value="1"/>
</dbReference>
<evidence type="ECO:0000256" key="4">
    <source>
        <dbReference type="ARBA" id="ARBA00022617"/>
    </source>
</evidence>
<keyword evidence="10" id="KW-0679">Respiratory chain</keyword>
<dbReference type="PANTHER" id="PTHR11961">
    <property type="entry name" value="CYTOCHROME C"/>
    <property type="match status" value="1"/>
</dbReference>
<evidence type="ECO:0000256" key="9">
    <source>
        <dbReference type="RuleBase" id="RU004426"/>
    </source>
</evidence>
<dbReference type="OrthoDB" id="449280at2759"/>
<accession>A0A0M3J5P3</accession>
<evidence type="ECO:0000259" key="12">
    <source>
        <dbReference type="PROSITE" id="PS51007"/>
    </source>
</evidence>
<evidence type="ECO:0000256" key="3">
    <source>
        <dbReference type="ARBA" id="ARBA00022448"/>
    </source>
</evidence>
<keyword evidence="5 8" id="KW-0479">Metal-binding</keyword>
<evidence type="ECO:0000256" key="6">
    <source>
        <dbReference type="ARBA" id="ARBA00022982"/>
    </source>
</evidence>
<gene>
    <name evidence="13" type="ORF">ASIM_LOCUS2724</name>
</gene>
<dbReference type="GO" id="GO:0046872">
    <property type="term" value="F:metal ion binding"/>
    <property type="evidence" value="ECO:0007669"/>
    <property type="project" value="UniProtKB-KW"/>
</dbReference>
<proteinExistence type="inferred from homology"/>
<keyword evidence="3 10" id="KW-0813">Transport</keyword>
<dbReference type="EMBL" id="UYRR01003815">
    <property type="protein sequence ID" value="VDK20480.1"/>
    <property type="molecule type" value="Genomic_DNA"/>
</dbReference>
<evidence type="ECO:0000256" key="7">
    <source>
        <dbReference type="ARBA" id="ARBA00023004"/>
    </source>
</evidence>
<dbReference type="Gene3D" id="1.10.760.10">
    <property type="entry name" value="Cytochrome c-like domain"/>
    <property type="match status" value="1"/>
</dbReference>
<name>A0A0M3J5P3_ANISI</name>
<evidence type="ECO:0000256" key="2">
    <source>
        <dbReference type="ARBA" id="ARBA00006488"/>
    </source>
</evidence>
<dbReference type="PRINTS" id="PR00604">
    <property type="entry name" value="CYTCHRMECIAB"/>
</dbReference>
<dbReference type="GO" id="GO:0009055">
    <property type="term" value="F:electron transfer activity"/>
    <property type="evidence" value="ECO:0007669"/>
    <property type="project" value="InterPro"/>
</dbReference>
<comment type="PTM">
    <text evidence="10">Binds 1 heme group per subunit.</text>
</comment>
<reference evidence="15" key="1">
    <citation type="submission" date="2017-02" db="UniProtKB">
        <authorList>
            <consortium name="WormBaseParasite"/>
        </authorList>
    </citation>
    <scope>IDENTIFICATION</scope>
</reference>
<feature type="domain" description="Cytochrome c" evidence="12">
    <location>
        <begin position="8"/>
        <end position="93"/>
    </location>
</feature>
<dbReference type="InterPro" id="IPR002327">
    <property type="entry name" value="Cyt_c_1A/1B"/>
</dbReference>
<evidence type="ECO:0000256" key="5">
    <source>
        <dbReference type="ARBA" id="ARBA00022723"/>
    </source>
</evidence>
<keyword evidence="10" id="KW-0496">Mitochondrion</keyword>
<keyword evidence="4 8" id="KW-0349">Heme</keyword>
<comment type="function">
    <text evidence="10">Electron carrier protein. The oxidized form of the cytochrome c heme group can accept an electron from the heme group of the cytochrome c1 subunit of cytochrome reductase. Cytochrome c then transfers this electron to the cytochrome oxidase complex, the final protein carrier in the mitochondrial electron-transport chain.</text>
</comment>
<dbReference type="PROSITE" id="PS51007">
    <property type="entry name" value="CYTC"/>
    <property type="match status" value="1"/>
</dbReference>
<dbReference type="SUPFAM" id="SSF46626">
    <property type="entry name" value="Cytochrome c"/>
    <property type="match status" value="1"/>
</dbReference>
<keyword evidence="7 8" id="KW-0408">Iron</keyword>
<dbReference type="WBParaSite" id="ASIM_0000287501-mRNA-1">
    <property type="protein sequence ID" value="ASIM_0000287501-mRNA-1"/>
    <property type="gene ID" value="ASIM_0000287501"/>
</dbReference>
<keyword evidence="6 10" id="KW-0249">Electron transport</keyword>
<evidence type="ECO:0000313" key="13">
    <source>
        <dbReference type="EMBL" id="VDK20480.1"/>
    </source>
</evidence>
<reference evidence="13 14" key="2">
    <citation type="submission" date="2018-11" db="EMBL/GenBank/DDBJ databases">
        <authorList>
            <consortium name="Pathogen Informatics"/>
        </authorList>
    </citation>
    <scope>NUCLEOTIDE SEQUENCE [LARGE SCALE GENOMIC DNA]</scope>
</reference>
<dbReference type="GO" id="GO:0005758">
    <property type="term" value="C:mitochondrial intermembrane space"/>
    <property type="evidence" value="ECO:0007669"/>
    <property type="project" value="UniProtKB-SubCell"/>
</dbReference>
<comment type="subcellular location">
    <subcellularLocation>
        <location evidence="1">Mitochondrion intermembrane space</location>
    </subcellularLocation>
</comment>
<comment type="similarity">
    <text evidence="2 9">Belongs to the cytochrome c family.</text>
</comment>
<organism evidence="15">
    <name type="scientific">Anisakis simplex</name>
    <name type="common">Herring worm</name>
    <dbReference type="NCBI Taxonomy" id="6269"/>
    <lineage>
        <taxon>Eukaryota</taxon>
        <taxon>Metazoa</taxon>
        <taxon>Ecdysozoa</taxon>
        <taxon>Nematoda</taxon>
        <taxon>Chromadorea</taxon>
        <taxon>Rhabditida</taxon>
        <taxon>Spirurina</taxon>
        <taxon>Ascaridomorpha</taxon>
        <taxon>Ascaridoidea</taxon>
        <taxon>Anisakidae</taxon>
        <taxon>Anisakis</taxon>
        <taxon>Anisakis simplex complex</taxon>
    </lineage>
</organism>
<evidence type="ECO:0000256" key="10">
    <source>
        <dbReference type="RuleBase" id="RU004427"/>
    </source>
</evidence>
<protein>
    <submittedName>
        <fullName evidence="15">Cytochrome c (inferred by orthology to a human protein)</fullName>
    </submittedName>
</protein>
<keyword evidence="11" id="KW-1133">Transmembrane helix</keyword>
<evidence type="ECO:0000256" key="8">
    <source>
        <dbReference type="PROSITE-ProRule" id="PRU00433"/>
    </source>
</evidence>